<proteinExistence type="inferred from homology"/>
<dbReference type="Pfam" id="PF00733">
    <property type="entry name" value="Asn_synthase"/>
    <property type="match status" value="1"/>
</dbReference>
<dbReference type="InterPro" id="IPR029055">
    <property type="entry name" value="Ntn_hydrolases_N"/>
</dbReference>
<dbReference type="PIRSF" id="PIRSF001589">
    <property type="entry name" value="Asn_synthetase_glu-h"/>
    <property type="match status" value="1"/>
</dbReference>
<dbReference type="OrthoDB" id="7053173at2"/>
<dbReference type="Proteomes" id="UP000058074">
    <property type="component" value="Chromosome"/>
</dbReference>
<evidence type="ECO:0000256" key="2">
    <source>
        <dbReference type="ARBA" id="ARBA00005752"/>
    </source>
</evidence>
<evidence type="ECO:0000256" key="1">
    <source>
        <dbReference type="ARBA" id="ARBA00005187"/>
    </source>
</evidence>
<dbReference type="Gene3D" id="3.60.20.10">
    <property type="entry name" value="Glutamine Phosphoribosylpyrophosphate, subunit 1, domain 1"/>
    <property type="match status" value="1"/>
</dbReference>
<evidence type="ECO:0000313" key="7">
    <source>
        <dbReference type="Proteomes" id="UP000058074"/>
    </source>
</evidence>
<dbReference type="GO" id="GO:0006529">
    <property type="term" value="P:asparagine biosynthetic process"/>
    <property type="evidence" value="ECO:0007669"/>
    <property type="project" value="InterPro"/>
</dbReference>
<dbReference type="RefSeq" id="WP_054589332.1">
    <property type="nucleotide sequence ID" value="NZ_CP012700.1"/>
</dbReference>
<evidence type="ECO:0000313" key="6">
    <source>
        <dbReference type="EMBL" id="ALH82264.1"/>
    </source>
</evidence>
<reference evidence="6 7" key="1">
    <citation type="journal article" date="2015" name="Genome Announc.">
        <title>Complete Genome Sequence of Polypropylene Glycol- and Polyethylene Glycol-Degrading Sphingopyxis macrogoltabida Strain EY-1.</title>
        <authorList>
            <person name="Ohtsubo Y."/>
            <person name="Nagata Y."/>
            <person name="Numata M."/>
            <person name="Tsuchikane K."/>
            <person name="Hosoyama A."/>
            <person name="Yamazoe A."/>
            <person name="Tsuda M."/>
            <person name="Fujita N."/>
            <person name="Kawai F."/>
        </authorList>
    </citation>
    <scope>NUCLEOTIDE SEQUENCE [LARGE SCALE GENOMIC DNA]</scope>
    <source>
        <strain evidence="6 7">EY-1</strain>
    </source>
</reference>
<dbReference type="InterPro" id="IPR006426">
    <property type="entry name" value="Asn_synth_AEB"/>
</dbReference>
<protein>
    <recommendedName>
        <fullName evidence="3">asparagine synthase (glutamine-hydrolyzing)</fullName>
        <ecNumber evidence="3">6.3.5.4</ecNumber>
    </recommendedName>
</protein>
<dbReference type="AlphaFoldDB" id="A0A0N9VCZ9"/>
<comment type="similarity">
    <text evidence="2">Belongs to the asparagine synthetase family.</text>
</comment>
<dbReference type="EC" id="6.3.5.4" evidence="3"/>
<evidence type="ECO:0000256" key="3">
    <source>
        <dbReference type="ARBA" id="ARBA00012737"/>
    </source>
</evidence>
<dbReference type="InterPro" id="IPR014729">
    <property type="entry name" value="Rossmann-like_a/b/a_fold"/>
</dbReference>
<organism evidence="6 7">
    <name type="scientific">Sphingopyxis macrogoltabida</name>
    <name type="common">Sphingomonas macrogoltabidus</name>
    <dbReference type="NCBI Taxonomy" id="33050"/>
    <lineage>
        <taxon>Bacteria</taxon>
        <taxon>Pseudomonadati</taxon>
        <taxon>Pseudomonadota</taxon>
        <taxon>Alphaproteobacteria</taxon>
        <taxon>Sphingomonadales</taxon>
        <taxon>Sphingomonadaceae</taxon>
        <taxon>Sphingopyxis</taxon>
    </lineage>
</organism>
<dbReference type="EMBL" id="CP012700">
    <property type="protein sequence ID" value="ALH82264.1"/>
    <property type="molecule type" value="Genomic_DNA"/>
</dbReference>
<accession>A0A0N9VCZ9</accession>
<dbReference type="PANTHER" id="PTHR43284:SF1">
    <property type="entry name" value="ASPARAGINE SYNTHETASE"/>
    <property type="match status" value="1"/>
</dbReference>
<dbReference type="SUPFAM" id="SSF56235">
    <property type="entry name" value="N-terminal nucleophile aminohydrolases (Ntn hydrolases)"/>
    <property type="match status" value="1"/>
</dbReference>
<dbReference type="SUPFAM" id="SSF52402">
    <property type="entry name" value="Adenine nucleotide alpha hydrolases-like"/>
    <property type="match status" value="1"/>
</dbReference>
<evidence type="ECO:0000256" key="4">
    <source>
        <dbReference type="ARBA" id="ARBA00048741"/>
    </source>
</evidence>
<dbReference type="PANTHER" id="PTHR43284">
    <property type="entry name" value="ASPARAGINE SYNTHETASE (GLUTAMINE-HYDROLYZING)"/>
    <property type="match status" value="1"/>
</dbReference>
<dbReference type="KEGG" id="smag:AN936_18480"/>
<gene>
    <name evidence="6" type="ORF">AN936_18480</name>
</gene>
<sequence>MRLAFRLDIAPSGLAAHTDHHAEPGSSAYEVRAARLWSDAPRIDLGERGFIVGALFRRDVPTTRVTELPPAERQSILDTNGDALLADYWGGYVALFIGEDGGLSVLRDPSGMMPCYMRRGAAGIALASDMTALAKPGAVAVDYAALARMFAGIDVIGRQTGIAGIEELFPGERLIVTSSGSRIEQAWSPWDHVGPPAGSNFDTVAAALRVTLKDSIGAWSTCFDKILVGVSGGLDSSIVAAALGPRTPGLRCLSMVEPGTDGDERRYAEALVGKLGVRLDAPVYEIAAVDVTQPVLPHLPLPFALHFFHAIEAEHARLDGPVDAYFSGNGGDNIFCGLRSAVPLADRFLTRSLRPGLLQTARDLADLTGSGMVAVAAKGWERVRRRRAGHRARRDLSGLGPVGRAAAMDESDRHPWLTAPPGTLPGKAAHVAMLARAQKSIELYPRSAAPPQISPLLSQPIVELCLSIPTWYWVRGGRDRAVARKAFEGLLPDLILERRTKGSPSGFIRRVFVAQGETAIAMLRGGRLVEAGLIDPESLARAGEGAWRDDGRDHRILTFAAAEAWVRWWEEAGYPSGPSQRGDAARILSQNA</sequence>
<dbReference type="GO" id="GO:0004066">
    <property type="term" value="F:asparagine synthase (glutamine-hydrolyzing) activity"/>
    <property type="evidence" value="ECO:0007669"/>
    <property type="project" value="UniProtKB-EC"/>
</dbReference>
<comment type="catalytic activity">
    <reaction evidence="4">
        <text>L-aspartate + L-glutamine + ATP + H2O = L-asparagine + L-glutamate + AMP + diphosphate + H(+)</text>
        <dbReference type="Rhea" id="RHEA:12228"/>
        <dbReference type="ChEBI" id="CHEBI:15377"/>
        <dbReference type="ChEBI" id="CHEBI:15378"/>
        <dbReference type="ChEBI" id="CHEBI:29985"/>
        <dbReference type="ChEBI" id="CHEBI:29991"/>
        <dbReference type="ChEBI" id="CHEBI:30616"/>
        <dbReference type="ChEBI" id="CHEBI:33019"/>
        <dbReference type="ChEBI" id="CHEBI:58048"/>
        <dbReference type="ChEBI" id="CHEBI:58359"/>
        <dbReference type="ChEBI" id="CHEBI:456215"/>
        <dbReference type="EC" id="6.3.5.4"/>
    </reaction>
</comment>
<comment type="pathway">
    <text evidence="1">Amino-acid biosynthesis; L-asparagine biosynthesis; L-asparagine from L-aspartate (L-Gln route): step 1/1.</text>
</comment>
<name>A0A0N9VCZ9_SPHMC</name>
<feature type="domain" description="Asparagine synthetase" evidence="5">
    <location>
        <begin position="222"/>
        <end position="566"/>
    </location>
</feature>
<dbReference type="InterPro" id="IPR051786">
    <property type="entry name" value="ASN_synthetase/amidase"/>
</dbReference>
<dbReference type="Gene3D" id="3.40.50.620">
    <property type="entry name" value="HUPs"/>
    <property type="match status" value="2"/>
</dbReference>
<dbReference type="InterPro" id="IPR001962">
    <property type="entry name" value="Asn_synthase"/>
</dbReference>
<evidence type="ECO:0000259" key="5">
    <source>
        <dbReference type="Pfam" id="PF00733"/>
    </source>
</evidence>